<dbReference type="AlphaFoldDB" id="A0A0D2JZK3"/>
<keyword evidence="3" id="KW-0539">Nucleus</keyword>
<accession>A0A0D2JZK3</accession>
<sequence length="703" mass="78993">MNSVCINHGKSPKEALYLFRQQEHGTPISELVPAKSQSRGTFLSELSSAKDPTLRNIADRLERLEVLLSGSAESGQVTIGSSAGGGGEKPQTQIQAQSRTNVDTTRTAKQLHNETTWELLLNDERVAGHASNSNFERLPQDGENIHMTQPNDSETAPLHLQKSIKAHHTLPPQADPCDPFDKLSDVLKFYPDTQLALQLWNIYVKSVDPVLKILHVPTVQTTVVATILDPRSAQPSTVALTFAIYYATVTALVHDSTNNEPIHLPCEGLTLLSRYKACLDQLLTVNDLLIHFEMTSLQALAIYVTCLRAHEVGRRVWVLNGLAIRLAKSIGLHLDGACLQLSLFESEMRLRLWWHLCVLESRAPEDQGFQPTVDIMNPKLRLPLNVNDDQICPDMTHLPMESDGWTDMSFFLIQTESCRLLHPILDPRDQHPVDALLSITDKRKMMKQRGEYLSAKYDGAKSPLSRIAYQHREAARKKLEFVLQLQEISVRQQQGAPDDPTSDVLRSSFKLACDGLEITYVLLKEGLASRFKWFFNLYTPWYALAYVLRCLCGNPCGVQTERAWTLIDELFPRAMSLHSHSMGTQDDYGHGRIWRRLNLMRHQALSLRRQVQLGVARAKVGTQPASSVEQLPSQLHPDPKIPLPTGMTATADGTSIFPELGQEFMSDPNMFTSLDLEMPEIPILPDWDAILYGRLYDDGHEIN</sequence>
<dbReference type="SMART" id="SM00906">
    <property type="entry name" value="Fungal_trans"/>
    <property type="match status" value="1"/>
</dbReference>
<dbReference type="VEuPathDB" id="FungiDB:Z520_08279"/>
<dbReference type="InterPro" id="IPR007219">
    <property type="entry name" value="XnlR_reg_dom"/>
</dbReference>
<dbReference type="InterPro" id="IPR050613">
    <property type="entry name" value="Sec_Metabolite_Reg"/>
</dbReference>
<evidence type="ECO:0000313" key="7">
    <source>
        <dbReference type="Proteomes" id="UP000053411"/>
    </source>
</evidence>
<dbReference type="GO" id="GO:0005634">
    <property type="term" value="C:nucleus"/>
    <property type="evidence" value="ECO:0007669"/>
    <property type="project" value="UniProtKB-SubCell"/>
</dbReference>
<evidence type="ECO:0000256" key="2">
    <source>
        <dbReference type="ARBA" id="ARBA00022723"/>
    </source>
</evidence>
<dbReference type="Proteomes" id="UP000053411">
    <property type="component" value="Unassembled WGS sequence"/>
</dbReference>
<dbReference type="PANTHER" id="PTHR31001:SF50">
    <property type="entry name" value="ZN(II)2CYS6 TRANSCRIPTION FACTOR (EUROFUNG)"/>
    <property type="match status" value="1"/>
</dbReference>
<evidence type="ECO:0000256" key="1">
    <source>
        <dbReference type="ARBA" id="ARBA00004123"/>
    </source>
</evidence>
<feature type="domain" description="Xylanolytic transcriptional activator regulatory" evidence="5">
    <location>
        <begin position="316"/>
        <end position="389"/>
    </location>
</feature>
<dbReference type="GO" id="GO:0003677">
    <property type="term" value="F:DNA binding"/>
    <property type="evidence" value="ECO:0007669"/>
    <property type="project" value="InterPro"/>
</dbReference>
<dbReference type="GeneID" id="27714025"/>
<reference evidence="6 7" key="1">
    <citation type="submission" date="2015-01" db="EMBL/GenBank/DDBJ databases">
        <title>The Genome Sequence of Fonsecaea multimorphosa CBS 102226.</title>
        <authorList>
            <consortium name="The Broad Institute Genomics Platform"/>
            <person name="Cuomo C."/>
            <person name="de Hoog S."/>
            <person name="Gorbushina A."/>
            <person name="Stielow B."/>
            <person name="Teixiera M."/>
            <person name="Abouelleil A."/>
            <person name="Chapman S.B."/>
            <person name="Priest M."/>
            <person name="Young S.K."/>
            <person name="Wortman J."/>
            <person name="Nusbaum C."/>
            <person name="Birren B."/>
        </authorList>
    </citation>
    <scope>NUCLEOTIDE SEQUENCE [LARGE SCALE GENOMIC DNA]</scope>
    <source>
        <strain evidence="6 7">CBS 102226</strain>
    </source>
</reference>
<protein>
    <recommendedName>
        <fullName evidence="5">Xylanolytic transcriptional activator regulatory domain-containing protein</fullName>
    </recommendedName>
</protein>
<dbReference type="EMBL" id="KN848079">
    <property type="protein sequence ID" value="KIX96024.1"/>
    <property type="molecule type" value="Genomic_DNA"/>
</dbReference>
<comment type="subcellular location">
    <subcellularLocation>
        <location evidence="1">Nucleus</location>
    </subcellularLocation>
</comment>
<dbReference type="Pfam" id="PF04082">
    <property type="entry name" value="Fungal_trans"/>
    <property type="match status" value="1"/>
</dbReference>
<keyword evidence="2" id="KW-0479">Metal-binding</keyword>
<dbReference type="RefSeq" id="XP_016630147.1">
    <property type="nucleotide sequence ID" value="XM_016778776.1"/>
</dbReference>
<evidence type="ECO:0000256" key="3">
    <source>
        <dbReference type="ARBA" id="ARBA00023242"/>
    </source>
</evidence>
<proteinExistence type="predicted"/>
<keyword evidence="7" id="KW-1185">Reference proteome</keyword>
<dbReference type="GO" id="GO:0008270">
    <property type="term" value="F:zinc ion binding"/>
    <property type="evidence" value="ECO:0007669"/>
    <property type="project" value="InterPro"/>
</dbReference>
<evidence type="ECO:0000256" key="4">
    <source>
        <dbReference type="SAM" id="MobiDB-lite"/>
    </source>
</evidence>
<name>A0A0D2JZK3_9EURO</name>
<dbReference type="CDD" id="cd12148">
    <property type="entry name" value="fungal_TF_MHR"/>
    <property type="match status" value="1"/>
</dbReference>
<evidence type="ECO:0000259" key="5">
    <source>
        <dbReference type="SMART" id="SM00906"/>
    </source>
</evidence>
<gene>
    <name evidence="6" type="ORF">Z520_08279</name>
</gene>
<dbReference type="GO" id="GO:0006351">
    <property type="term" value="P:DNA-templated transcription"/>
    <property type="evidence" value="ECO:0007669"/>
    <property type="project" value="InterPro"/>
</dbReference>
<organism evidence="6 7">
    <name type="scientific">Fonsecaea multimorphosa CBS 102226</name>
    <dbReference type="NCBI Taxonomy" id="1442371"/>
    <lineage>
        <taxon>Eukaryota</taxon>
        <taxon>Fungi</taxon>
        <taxon>Dikarya</taxon>
        <taxon>Ascomycota</taxon>
        <taxon>Pezizomycotina</taxon>
        <taxon>Eurotiomycetes</taxon>
        <taxon>Chaetothyriomycetidae</taxon>
        <taxon>Chaetothyriales</taxon>
        <taxon>Herpotrichiellaceae</taxon>
        <taxon>Fonsecaea</taxon>
    </lineage>
</organism>
<feature type="region of interest" description="Disordered" evidence="4">
    <location>
        <begin position="75"/>
        <end position="109"/>
    </location>
</feature>
<dbReference type="PANTHER" id="PTHR31001">
    <property type="entry name" value="UNCHARACTERIZED TRANSCRIPTIONAL REGULATORY PROTEIN"/>
    <property type="match status" value="1"/>
</dbReference>
<feature type="compositionally biased region" description="Polar residues" evidence="4">
    <location>
        <begin position="90"/>
        <end position="109"/>
    </location>
</feature>
<evidence type="ECO:0000313" key="6">
    <source>
        <dbReference type="EMBL" id="KIX96024.1"/>
    </source>
</evidence>
<dbReference type="OrthoDB" id="424974at2759"/>